<dbReference type="RefSeq" id="WP_130182555.1">
    <property type="nucleotide sequence ID" value="NZ_CP035945.1"/>
</dbReference>
<evidence type="ECO:0000259" key="1">
    <source>
        <dbReference type="Pfam" id="PF01208"/>
    </source>
</evidence>
<dbReference type="GO" id="GO:0004853">
    <property type="term" value="F:uroporphyrinogen decarboxylase activity"/>
    <property type="evidence" value="ECO:0007669"/>
    <property type="project" value="InterPro"/>
</dbReference>
<evidence type="ECO:0000313" key="3">
    <source>
        <dbReference type="Proteomes" id="UP000289794"/>
    </source>
</evidence>
<dbReference type="SUPFAM" id="SSF51726">
    <property type="entry name" value="UROD/MetE-like"/>
    <property type="match status" value="1"/>
</dbReference>
<dbReference type="Pfam" id="PF01208">
    <property type="entry name" value="URO-D"/>
    <property type="match status" value="1"/>
</dbReference>
<reference evidence="2 3" key="1">
    <citation type="submission" date="2019-01" db="EMBL/GenBank/DDBJ databases">
        <title>PMF-metabolizing Aryl O-demethylase.</title>
        <authorList>
            <person name="Kim M."/>
        </authorList>
    </citation>
    <scope>NUCLEOTIDE SEQUENCE [LARGE SCALE GENOMIC DNA]</scope>
    <source>
        <strain evidence="2 3">PMF1</strain>
    </source>
</reference>
<feature type="domain" description="Uroporphyrinogen decarboxylase (URO-D)" evidence="1">
    <location>
        <begin position="96"/>
        <end position="289"/>
    </location>
</feature>
<dbReference type="AlphaFoldDB" id="A0A4P6M4U2"/>
<gene>
    <name evidence="2" type="ORF">PMF13cell1_05109</name>
</gene>
<evidence type="ECO:0000313" key="2">
    <source>
        <dbReference type="EMBL" id="QBE99532.1"/>
    </source>
</evidence>
<dbReference type="EMBL" id="CP035945">
    <property type="protein sequence ID" value="QBE99532.1"/>
    <property type="molecule type" value="Genomic_DNA"/>
</dbReference>
<dbReference type="Gene3D" id="3.20.20.210">
    <property type="match status" value="1"/>
</dbReference>
<dbReference type="CDD" id="cd03309">
    <property type="entry name" value="CmuC_like"/>
    <property type="match status" value="1"/>
</dbReference>
<dbReference type="GO" id="GO:0006779">
    <property type="term" value="P:porphyrin-containing compound biosynthetic process"/>
    <property type="evidence" value="ECO:0007669"/>
    <property type="project" value="InterPro"/>
</dbReference>
<protein>
    <recommendedName>
        <fullName evidence="1">Uroporphyrinogen decarboxylase (URO-D) domain-containing protein</fullName>
    </recommendedName>
</protein>
<dbReference type="Proteomes" id="UP000289794">
    <property type="component" value="Chromosome"/>
</dbReference>
<dbReference type="InterPro" id="IPR052024">
    <property type="entry name" value="Methanogen_methyltrans"/>
</dbReference>
<dbReference type="PANTHER" id="PTHR47099:SF1">
    <property type="entry name" value="METHYLCOBAMIDE:COM METHYLTRANSFERASE MTBA"/>
    <property type="match status" value="1"/>
</dbReference>
<accession>A0A4P6M4U2</accession>
<sequence>MLSKRQNLLETIHGGNPDRFVNQYEYMAMIQNPVILASMGNCPQGSIAKNGWGVTISFPEYTPGPFPLTKGDLLVVKDITRWKDYVKAPPTKFTEDDWAPFVEMAKNIDRKEQFVTCTEAPGIFEKLHYLMGMEEAMINFYEEPDSMHELIDYLTDYEIESAKESIAHLHPDALFHHDDWGSHISSFLSPDMFDEFILPSYQKIYGYWREHGVELIIHHSDSYAANLVPSMIKMGVDIWQGPVTTNNLPELIEKYGGQISFHGGIDNGVVDRADWTEENIMKYTRQICEACGKLYFIPGGTMGGPGSTYPGVYETISKCIDKLSQDEQFHFHK</sequence>
<dbReference type="InterPro" id="IPR000257">
    <property type="entry name" value="Uroporphyrinogen_deCOase"/>
</dbReference>
<dbReference type="KEGG" id="bpro:PMF13cell1_05109"/>
<organism evidence="2 3">
    <name type="scientific">Blautia producta</name>
    <dbReference type="NCBI Taxonomy" id="33035"/>
    <lineage>
        <taxon>Bacteria</taxon>
        <taxon>Bacillati</taxon>
        <taxon>Bacillota</taxon>
        <taxon>Clostridia</taxon>
        <taxon>Lachnospirales</taxon>
        <taxon>Lachnospiraceae</taxon>
        <taxon>Blautia</taxon>
    </lineage>
</organism>
<name>A0A4P6M4U2_9FIRM</name>
<proteinExistence type="predicted"/>
<dbReference type="PANTHER" id="PTHR47099">
    <property type="entry name" value="METHYLCOBAMIDE:COM METHYLTRANSFERASE MTBA"/>
    <property type="match status" value="1"/>
</dbReference>
<dbReference type="InterPro" id="IPR038071">
    <property type="entry name" value="UROD/MetE-like_sf"/>
</dbReference>